<keyword evidence="4 7" id="KW-0378">Hydrolase</keyword>
<evidence type="ECO:0000313" key="10">
    <source>
        <dbReference type="Proteomes" id="UP000030746"/>
    </source>
</evidence>
<comment type="similarity">
    <text evidence="1 7">Belongs to the peptidase M3 family.</text>
</comment>
<accession>V4AGD9</accession>
<dbReference type="PANTHER" id="PTHR11804:SF83">
    <property type="entry name" value="LD37516P"/>
    <property type="match status" value="1"/>
</dbReference>
<keyword evidence="5 7" id="KW-0862">Zinc</keyword>
<dbReference type="InterPro" id="IPR024079">
    <property type="entry name" value="MetalloPept_cat_dom_sf"/>
</dbReference>
<dbReference type="RefSeq" id="XP_009046159.1">
    <property type="nucleotide sequence ID" value="XM_009047911.1"/>
</dbReference>
<evidence type="ECO:0000256" key="6">
    <source>
        <dbReference type="ARBA" id="ARBA00023049"/>
    </source>
</evidence>
<dbReference type="Gene3D" id="1.10.1370.10">
    <property type="entry name" value="Neurolysin, domain 3"/>
    <property type="match status" value="1"/>
</dbReference>
<dbReference type="OMA" id="QPLEGPW"/>
<proteinExistence type="inferred from homology"/>
<evidence type="ECO:0000259" key="8">
    <source>
        <dbReference type="Pfam" id="PF01432"/>
    </source>
</evidence>
<dbReference type="GeneID" id="20250569"/>
<evidence type="ECO:0000256" key="4">
    <source>
        <dbReference type="ARBA" id="ARBA00022801"/>
    </source>
</evidence>
<dbReference type="GO" id="GO:0046872">
    <property type="term" value="F:metal ion binding"/>
    <property type="evidence" value="ECO:0007669"/>
    <property type="project" value="UniProtKB-UniRule"/>
</dbReference>
<evidence type="ECO:0000313" key="9">
    <source>
        <dbReference type="EMBL" id="ESP03109.1"/>
    </source>
</evidence>
<dbReference type="OrthoDB" id="534666at2759"/>
<dbReference type="KEGG" id="lgi:LOTGIDRAFT_237828"/>
<sequence>MAASMVFRNTRQYLRNIQCISRTSVRGAKDFKLAEAGVFHVFLPMLPPDTEETNTFMDYKNYPNMSEITPAKMLTGTVKRSILYHTEVGNLMFELKDSKKKKTFNEIFGCIENISIPLNFAETLTELCCFLSRDGEFMSVKERLRPQTVMSRVERFRSEAFYDTIREMKVNQELDEYQTTLVNYYLHNMVINGVHLGTEKKKYSNAVDYYENLCQTYRHLVYRCDEIYVKVIYDFRILQDVPLDVLRATAVDGRTPHRGPWRLTFHKDIYHAIMKYCSDRPTRCILYGDYMQRCGIGYHGTNICTRDVLENLLNQTDINATILGYNSYAELSLDSKMAGSVDNVKALFRLYNKELYPEVIEELEELQEFAKSCGFPHKLEMWDVEYFRNLQANHLYPIDENVVSDYFALSSVEEKFFGLCESLFGITIKEVECDENHIWLPTVKLYKIYNTDGEELASFFYDPHEYPTKIQRSEVMFGRDQSEILDVKPFATISLSLSQSTIPDTPTTMTFDQVTEFFFLFGKAFQKLLAKVPYAELADLQVMEVDARDICGNFFKKFCYEPFFLQQITSHIDTKQPMPMELVESLIKNKRHFEKWDIVRLLYYSEVDIELYTTDDEWNVIMARAWKKWNPFPFNNGYTEIFALSDIVCNDHKAAYYSHVWSKMVAADLFRAFQEAELENQTKMVELGKRFKDTYLTLGCGVPASEVFRRFRGRDPSFKILLEEMDIEDDKLLSSG</sequence>
<dbReference type="HOGENOM" id="CLU_001805_4_1_1"/>
<comment type="cofactor">
    <cofactor evidence="7">
        <name>Zn(2+)</name>
        <dbReference type="ChEBI" id="CHEBI:29105"/>
    </cofactor>
    <text evidence="7">Binds 1 zinc ion.</text>
</comment>
<evidence type="ECO:0000256" key="3">
    <source>
        <dbReference type="ARBA" id="ARBA00022723"/>
    </source>
</evidence>
<keyword evidence="6 7" id="KW-0482">Metalloprotease</keyword>
<dbReference type="GO" id="GO:0004222">
    <property type="term" value="F:metalloendopeptidase activity"/>
    <property type="evidence" value="ECO:0007669"/>
    <property type="project" value="InterPro"/>
</dbReference>
<evidence type="ECO:0000256" key="2">
    <source>
        <dbReference type="ARBA" id="ARBA00022670"/>
    </source>
</evidence>
<keyword evidence="2 7" id="KW-0645">Protease</keyword>
<feature type="domain" description="Peptidase M3A/M3B catalytic" evidence="8">
    <location>
        <begin position="273"/>
        <end position="726"/>
    </location>
</feature>
<protein>
    <recommendedName>
        <fullName evidence="8">Peptidase M3A/M3B catalytic domain-containing protein</fullName>
    </recommendedName>
</protein>
<organism evidence="9 10">
    <name type="scientific">Lottia gigantea</name>
    <name type="common">Giant owl limpet</name>
    <dbReference type="NCBI Taxonomy" id="225164"/>
    <lineage>
        <taxon>Eukaryota</taxon>
        <taxon>Metazoa</taxon>
        <taxon>Spiralia</taxon>
        <taxon>Lophotrochozoa</taxon>
        <taxon>Mollusca</taxon>
        <taxon>Gastropoda</taxon>
        <taxon>Patellogastropoda</taxon>
        <taxon>Lottioidea</taxon>
        <taxon>Lottiidae</taxon>
        <taxon>Lottia</taxon>
    </lineage>
</organism>
<dbReference type="EMBL" id="KB200109">
    <property type="protein sequence ID" value="ESP03109.1"/>
    <property type="molecule type" value="Genomic_DNA"/>
</dbReference>
<dbReference type="GO" id="GO:0006508">
    <property type="term" value="P:proteolysis"/>
    <property type="evidence" value="ECO:0007669"/>
    <property type="project" value="UniProtKB-KW"/>
</dbReference>
<dbReference type="SUPFAM" id="SSF55486">
    <property type="entry name" value="Metalloproteases ('zincins'), catalytic domain"/>
    <property type="match status" value="1"/>
</dbReference>
<dbReference type="AlphaFoldDB" id="V4AGD9"/>
<dbReference type="STRING" id="225164.V4AGD9"/>
<dbReference type="PANTHER" id="PTHR11804">
    <property type="entry name" value="PROTEASE M3 THIMET OLIGOPEPTIDASE-RELATED"/>
    <property type="match status" value="1"/>
</dbReference>
<keyword evidence="10" id="KW-1185">Reference proteome</keyword>
<dbReference type="InterPro" id="IPR045090">
    <property type="entry name" value="Pept_M3A_M3B"/>
</dbReference>
<gene>
    <name evidence="9" type="ORF">LOTGIDRAFT_237828</name>
</gene>
<dbReference type="InterPro" id="IPR001567">
    <property type="entry name" value="Pept_M3A_M3B_dom"/>
</dbReference>
<dbReference type="CTD" id="20250569"/>
<evidence type="ECO:0000256" key="7">
    <source>
        <dbReference type="RuleBase" id="RU003435"/>
    </source>
</evidence>
<evidence type="ECO:0000256" key="1">
    <source>
        <dbReference type="ARBA" id="ARBA00006040"/>
    </source>
</evidence>
<dbReference type="Gene3D" id="3.40.390.10">
    <property type="entry name" value="Collagenase (Catalytic Domain)"/>
    <property type="match status" value="1"/>
</dbReference>
<dbReference type="Pfam" id="PF01432">
    <property type="entry name" value="Peptidase_M3"/>
    <property type="match status" value="1"/>
</dbReference>
<dbReference type="Proteomes" id="UP000030746">
    <property type="component" value="Unassembled WGS sequence"/>
</dbReference>
<dbReference type="InterPro" id="IPR024077">
    <property type="entry name" value="Neurolysin/TOP_dom2"/>
</dbReference>
<name>V4AGD9_LOTGI</name>
<evidence type="ECO:0000256" key="5">
    <source>
        <dbReference type="ARBA" id="ARBA00022833"/>
    </source>
</evidence>
<reference evidence="9 10" key="1">
    <citation type="journal article" date="2013" name="Nature">
        <title>Insights into bilaterian evolution from three spiralian genomes.</title>
        <authorList>
            <person name="Simakov O."/>
            <person name="Marletaz F."/>
            <person name="Cho S.J."/>
            <person name="Edsinger-Gonzales E."/>
            <person name="Havlak P."/>
            <person name="Hellsten U."/>
            <person name="Kuo D.H."/>
            <person name="Larsson T."/>
            <person name="Lv J."/>
            <person name="Arendt D."/>
            <person name="Savage R."/>
            <person name="Osoegawa K."/>
            <person name="de Jong P."/>
            <person name="Grimwood J."/>
            <person name="Chapman J.A."/>
            <person name="Shapiro H."/>
            <person name="Aerts A."/>
            <person name="Otillar R.P."/>
            <person name="Terry A.Y."/>
            <person name="Boore J.L."/>
            <person name="Grigoriev I.V."/>
            <person name="Lindberg D.R."/>
            <person name="Seaver E.C."/>
            <person name="Weisblat D.A."/>
            <person name="Putnam N.H."/>
            <person name="Rokhsar D.S."/>
        </authorList>
    </citation>
    <scope>NUCLEOTIDE SEQUENCE [LARGE SCALE GENOMIC DNA]</scope>
</reference>
<keyword evidence="3 7" id="KW-0479">Metal-binding</keyword>